<reference evidence="9 10" key="1">
    <citation type="submission" date="2016-10" db="EMBL/GenBank/DDBJ databases">
        <authorList>
            <person name="de Groot N.N."/>
        </authorList>
    </citation>
    <scope>NUCLEOTIDE SEQUENCE [LARGE SCALE GENOMIC DNA]</scope>
    <source>
        <strain evidence="9 10">SLAS-1</strain>
    </source>
</reference>
<comment type="subcellular location">
    <subcellularLocation>
        <location evidence="8">Cell membrane</location>
        <topology evidence="8">Multi-pass membrane protein</topology>
    </subcellularLocation>
    <subcellularLocation>
        <location evidence="1">Endomembrane system</location>
        <topology evidence="1">Multi-pass membrane protein</topology>
    </subcellularLocation>
</comment>
<dbReference type="PIRSF" id="PIRSF006102">
    <property type="entry name" value="NQR_DE"/>
    <property type="match status" value="1"/>
</dbReference>
<comment type="similarity">
    <text evidence="8">Belongs to the NqrDE/RnfAE family.</text>
</comment>
<comment type="subunit">
    <text evidence="8">The complex is composed of six subunits: RnfA, RnfB, RnfC, RnfD, RnfE and RnfG.</text>
</comment>
<organism evidence="9 10">
    <name type="scientific">Halarsenatibacter silvermanii</name>
    <dbReference type="NCBI Taxonomy" id="321763"/>
    <lineage>
        <taxon>Bacteria</taxon>
        <taxon>Bacillati</taxon>
        <taxon>Bacillota</taxon>
        <taxon>Clostridia</taxon>
        <taxon>Halanaerobiales</taxon>
        <taxon>Halarsenatibacteraceae</taxon>
        <taxon>Halarsenatibacter</taxon>
    </lineage>
</organism>
<keyword evidence="6 8" id="KW-1133">Transmembrane helix</keyword>
<keyword evidence="8" id="KW-1003">Cell membrane</keyword>
<keyword evidence="3 8" id="KW-0812">Transmembrane</keyword>
<evidence type="ECO:0000313" key="9">
    <source>
        <dbReference type="EMBL" id="SDL95608.1"/>
    </source>
</evidence>
<dbReference type="HAMAP" id="MF_00478">
    <property type="entry name" value="RsxE_RnfE"/>
    <property type="match status" value="1"/>
</dbReference>
<keyword evidence="5 8" id="KW-0249">Electron transport</keyword>
<evidence type="ECO:0000256" key="6">
    <source>
        <dbReference type="ARBA" id="ARBA00022989"/>
    </source>
</evidence>
<dbReference type="AlphaFoldDB" id="A0A1G9PA00"/>
<feature type="transmembrane region" description="Helical" evidence="8">
    <location>
        <begin position="38"/>
        <end position="59"/>
    </location>
</feature>
<dbReference type="GO" id="GO:0022900">
    <property type="term" value="P:electron transport chain"/>
    <property type="evidence" value="ECO:0007669"/>
    <property type="project" value="UniProtKB-UniRule"/>
</dbReference>
<dbReference type="GO" id="GO:0012505">
    <property type="term" value="C:endomembrane system"/>
    <property type="evidence" value="ECO:0007669"/>
    <property type="project" value="UniProtKB-SubCell"/>
</dbReference>
<dbReference type="NCBIfam" id="NF009070">
    <property type="entry name" value="PRK12405.1"/>
    <property type="match status" value="1"/>
</dbReference>
<evidence type="ECO:0000256" key="4">
    <source>
        <dbReference type="ARBA" id="ARBA00022967"/>
    </source>
</evidence>
<dbReference type="Proteomes" id="UP000199476">
    <property type="component" value="Unassembled WGS sequence"/>
</dbReference>
<comment type="function">
    <text evidence="8">Part of a membrane-bound complex that couples electron transfer with translocation of ions across the membrane.</text>
</comment>
<keyword evidence="2 8" id="KW-0813">Transport</keyword>
<accession>A0A1G9PA00</accession>
<dbReference type="NCBIfam" id="TIGR01948">
    <property type="entry name" value="rnfE"/>
    <property type="match status" value="1"/>
</dbReference>
<evidence type="ECO:0000256" key="7">
    <source>
        <dbReference type="ARBA" id="ARBA00023136"/>
    </source>
</evidence>
<evidence type="ECO:0000256" key="5">
    <source>
        <dbReference type="ARBA" id="ARBA00022982"/>
    </source>
</evidence>
<dbReference type="InterPro" id="IPR010968">
    <property type="entry name" value="RnfE"/>
</dbReference>
<dbReference type="STRING" id="321763.SAMN04488692_11253"/>
<dbReference type="InterPro" id="IPR003667">
    <property type="entry name" value="NqrDE/RnfAE"/>
</dbReference>
<feature type="transmembrane region" description="Helical" evidence="8">
    <location>
        <begin position="168"/>
        <end position="190"/>
    </location>
</feature>
<gene>
    <name evidence="8" type="primary">rnfE</name>
    <name evidence="9" type="ORF">SAMN04488692_11253</name>
</gene>
<evidence type="ECO:0000256" key="2">
    <source>
        <dbReference type="ARBA" id="ARBA00022448"/>
    </source>
</evidence>
<proteinExistence type="inferred from homology"/>
<sequence>MKGLISIFRNGLWAENPVFKLVLGLCPALAVTNTVENGFAMGLATSFVLISSEIVISLIRDYIPDDVRIPSFILVIVIFVTFTDYFLAAFFPGISDALSLFIPLIVTNCLIMGRSEAFASRNPLHKSITDGIGMGIGFTWVLVVLSAIREILGMGTFLGMDIMGAEYPQMIIMILPSGAFLTLGLMVGIIKVIDRKVGAQND</sequence>
<dbReference type="EC" id="7.-.-.-" evidence="8"/>
<keyword evidence="4 8" id="KW-1278">Translocase</keyword>
<keyword evidence="7 8" id="KW-0472">Membrane</keyword>
<dbReference type="Pfam" id="PF02508">
    <property type="entry name" value="Rnf-Nqr"/>
    <property type="match status" value="1"/>
</dbReference>
<dbReference type="PANTHER" id="PTHR30586">
    <property type="entry name" value="ELECTRON TRANSPORT COMPLEX PROTEIN RNFE"/>
    <property type="match status" value="1"/>
</dbReference>
<feature type="transmembrane region" description="Helical" evidence="8">
    <location>
        <begin position="71"/>
        <end position="91"/>
    </location>
</feature>
<evidence type="ECO:0000256" key="8">
    <source>
        <dbReference type="HAMAP-Rule" id="MF_00478"/>
    </source>
</evidence>
<feature type="transmembrane region" description="Helical" evidence="8">
    <location>
        <begin position="97"/>
        <end position="115"/>
    </location>
</feature>
<evidence type="ECO:0000256" key="3">
    <source>
        <dbReference type="ARBA" id="ARBA00022692"/>
    </source>
</evidence>
<evidence type="ECO:0000256" key="1">
    <source>
        <dbReference type="ARBA" id="ARBA00004127"/>
    </source>
</evidence>
<evidence type="ECO:0000313" key="10">
    <source>
        <dbReference type="Proteomes" id="UP000199476"/>
    </source>
</evidence>
<protein>
    <recommendedName>
        <fullName evidence="8">Ion-translocating oxidoreductase complex subunit E</fullName>
        <ecNumber evidence="8">7.-.-.-</ecNumber>
    </recommendedName>
    <alternativeName>
        <fullName evidence="8">Rnf electron transport complex subunit E</fullName>
    </alternativeName>
</protein>
<dbReference type="EMBL" id="FNGO01000012">
    <property type="protein sequence ID" value="SDL95608.1"/>
    <property type="molecule type" value="Genomic_DNA"/>
</dbReference>
<dbReference type="OrthoDB" id="9790976at2"/>
<dbReference type="GO" id="GO:0005886">
    <property type="term" value="C:plasma membrane"/>
    <property type="evidence" value="ECO:0007669"/>
    <property type="project" value="UniProtKB-SubCell"/>
</dbReference>
<dbReference type="PANTHER" id="PTHR30586:SF0">
    <property type="entry name" value="ION-TRANSLOCATING OXIDOREDUCTASE COMPLEX SUBUNIT E"/>
    <property type="match status" value="1"/>
</dbReference>
<dbReference type="RefSeq" id="WP_089760420.1">
    <property type="nucleotide sequence ID" value="NZ_FNGO01000012.1"/>
</dbReference>
<name>A0A1G9PA00_9FIRM</name>
<keyword evidence="10" id="KW-1185">Reference proteome</keyword>
<feature type="transmembrane region" description="Helical" evidence="8">
    <location>
        <begin position="127"/>
        <end position="148"/>
    </location>
</feature>